<dbReference type="RefSeq" id="XP_060672821.1">
    <property type="nucleotide sequence ID" value="XM_060816838.1"/>
</dbReference>
<protein>
    <submittedName>
        <fullName evidence="5">2-methylene-furan-3-one reductase-like</fullName>
    </submittedName>
</protein>
<evidence type="ECO:0000256" key="2">
    <source>
        <dbReference type="ARBA" id="ARBA00023002"/>
    </source>
</evidence>
<proteinExistence type="inferred from homology"/>
<dbReference type="PANTHER" id="PTHR44573:SF3">
    <property type="entry name" value="CYTOSOLIC ALKENAL_ONE OXIDOREDUCTASE"/>
    <property type="match status" value="1"/>
</dbReference>
<evidence type="ECO:0000313" key="5">
    <source>
        <dbReference type="RefSeq" id="XP_060672821.1"/>
    </source>
</evidence>
<dbReference type="GeneID" id="132803598"/>
<dbReference type="SMART" id="SM00829">
    <property type="entry name" value="PKS_ER"/>
    <property type="match status" value="1"/>
</dbReference>
<comment type="similarity">
    <text evidence="1">Belongs to the zinc-containing alcohol dehydrogenase family. Quinone oxidoreductase subfamily.</text>
</comment>
<gene>
    <name evidence="5" type="primary">LOC132803598</name>
</gene>
<evidence type="ECO:0000256" key="1">
    <source>
        <dbReference type="ARBA" id="ARBA00010371"/>
    </source>
</evidence>
<dbReference type="InterPro" id="IPR011032">
    <property type="entry name" value="GroES-like_sf"/>
</dbReference>
<dbReference type="Gene3D" id="3.40.50.720">
    <property type="entry name" value="NAD(P)-binding Rossmann-like Domain"/>
    <property type="match status" value="1"/>
</dbReference>
<dbReference type="Pfam" id="PF13602">
    <property type="entry name" value="ADH_zinc_N_2"/>
    <property type="match status" value="1"/>
</dbReference>
<dbReference type="InterPro" id="IPR013154">
    <property type="entry name" value="ADH-like_N"/>
</dbReference>
<dbReference type="InterPro" id="IPR036291">
    <property type="entry name" value="NAD(P)-bd_dom_sf"/>
</dbReference>
<dbReference type="Pfam" id="PF08240">
    <property type="entry name" value="ADH_N"/>
    <property type="match status" value="1"/>
</dbReference>
<evidence type="ECO:0000313" key="4">
    <source>
        <dbReference type="Proteomes" id="UP001652623"/>
    </source>
</evidence>
<accession>A0ABM4A7W1</accession>
<feature type="domain" description="Enoyl reductase (ER)" evidence="3">
    <location>
        <begin position="17"/>
        <end position="350"/>
    </location>
</feature>
<dbReference type="Proteomes" id="UP001652623">
    <property type="component" value="Chromosome 4"/>
</dbReference>
<dbReference type="InterPro" id="IPR020843">
    <property type="entry name" value="ER"/>
</dbReference>
<evidence type="ECO:0000259" key="3">
    <source>
        <dbReference type="SMART" id="SM00829"/>
    </source>
</evidence>
<name>A0ABM4A7W1_ZIZJJ</name>
<keyword evidence="2" id="KW-0560">Oxidoreductase</keyword>
<dbReference type="InterPro" id="IPR044626">
    <property type="entry name" value="AOR-like"/>
</dbReference>
<dbReference type="SUPFAM" id="SSF50129">
    <property type="entry name" value="GroES-like"/>
    <property type="match status" value="1"/>
</dbReference>
<dbReference type="SUPFAM" id="SSF51735">
    <property type="entry name" value="NAD(P)-binding Rossmann-fold domains"/>
    <property type="match status" value="1"/>
</dbReference>
<organism evidence="4 5">
    <name type="scientific">Ziziphus jujuba</name>
    <name type="common">Chinese jujube</name>
    <name type="synonym">Ziziphus sativa</name>
    <dbReference type="NCBI Taxonomy" id="326968"/>
    <lineage>
        <taxon>Eukaryota</taxon>
        <taxon>Viridiplantae</taxon>
        <taxon>Streptophyta</taxon>
        <taxon>Embryophyta</taxon>
        <taxon>Tracheophyta</taxon>
        <taxon>Spermatophyta</taxon>
        <taxon>Magnoliopsida</taxon>
        <taxon>eudicotyledons</taxon>
        <taxon>Gunneridae</taxon>
        <taxon>Pentapetalae</taxon>
        <taxon>rosids</taxon>
        <taxon>fabids</taxon>
        <taxon>Rosales</taxon>
        <taxon>Rhamnaceae</taxon>
        <taxon>Paliureae</taxon>
        <taxon>Ziziphus</taxon>
    </lineage>
</organism>
<dbReference type="PANTHER" id="PTHR44573">
    <property type="entry name" value="NADPH-DEPENDENT ALKENAL/ONE OXIDOREDUCTASE, CHLOROPLASTIC"/>
    <property type="match status" value="1"/>
</dbReference>
<sequence>MVAASVNKAWVYSDYGKTSDVLKFDERFTVLEIKVDEVLIKVVAAALNPVDYKKIRGLSKELNPPPPIVPGTDVARVVVKDSISSYIVAATFSCLDEKQLPGNSLAPPIHNHYQQCWLSSLHTVSAVVVWLDFTVYGDVAEHVTVEPKKFGVLAKYIAAQEKLLAMKPNNLSFVEAASLPLAIEIDYECFEIAKLSAGQPILILGGVGGVGTLAIQHVFGASRVAATTSTKKLDLLGSLGADLAIDYTKEKYEELPEKFDVVFDAVGEGERPVKVVIGGGKVVAIAYPVAPPTVFFTLTSTGTTLEKLKLYLESGKIKPILEPKTPFPFSKTLEAFAHLETECAIGKIVVYPIP</sequence>
<keyword evidence="4" id="KW-1185">Reference proteome</keyword>
<dbReference type="Gene3D" id="3.90.180.10">
    <property type="entry name" value="Medium-chain alcohol dehydrogenases, catalytic domain"/>
    <property type="match status" value="2"/>
</dbReference>
<reference evidence="5" key="1">
    <citation type="submission" date="2025-08" db="UniProtKB">
        <authorList>
            <consortium name="RefSeq"/>
        </authorList>
    </citation>
    <scope>IDENTIFICATION</scope>
    <source>
        <tissue evidence="5">Seedling</tissue>
    </source>
</reference>